<evidence type="ECO:0000256" key="8">
    <source>
        <dbReference type="ARBA" id="ARBA00023157"/>
    </source>
</evidence>
<protein>
    <submittedName>
        <fullName evidence="12">Pregnancy-associated plasma protein-A</fullName>
    </submittedName>
</protein>
<reference evidence="12 13" key="1">
    <citation type="submission" date="2018-09" db="EMBL/GenBank/DDBJ databases">
        <title>Genomic Encyclopedia of Archaeal and Bacterial Type Strains, Phase II (KMG-II): from individual species to whole genera.</title>
        <authorList>
            <person name="Goeker M."/>
        </authorList>
    </citation>
    <scope>NUCLEOTIDE SEQUENCE [LARGE SCALE GENOMIC DNA]</scope>
    <source>
        <strain evidence="12 13">DSM 21950</strain>
    </source>
</reference>
<keyword evidence="8" id="KW-1015">Disulfide bond</keyword>
<evidence type="ECO:0000256" key="10">
    <source>
        <dbReference type="SAM" id="SignalP"/>
    </source>
</evidence>
<keyword evidence="7" id="KW-0482">Metalloprotease</keyword>
<keyword evidence="13" id="KW-1185">Reference proteome</keyword>
<dbReference type="PROSITE" id="PS51257">
    <property type="entry name" value="PROKAR_LIPOPROTEIN"/>
    <property type="match status" value="1"/>
</dbReference>
<dbReference type="OrthoDB" id="6278496at2"/>
<dbReference type="InterPro" id="IPR008754">
    <property type="entry name" value="Peptidase_M43"/>
</dbReference>
<evidence type="ECO:0000313" key="12">
    <source>
        <dbReference type="EMBL" id="RKE01948.1"/>
    </source>
</evidence>
<dbReference type="GO" id="GO:0008237">
    <property type="term" value="F:metallopeptidase activity"/>
    <property type="evidence" value="ECO:0007669"/>
    <property type="project" value="UniProtKB-KW"/>
</dbReference>
<comment type="similarity">
    <text evidence="1">Belongs to the peptidase M43B family.</text>
</comment>
<dbReference type="Gene3D" id="3.40.390.10">
    <property type="entry name" value="Collagenase (Catalytic Domain)"/>
    <property type="match status" value="1"/>
</dbReference>
<feature type="chain" id="PRO_5019467379" evidence="10">
    <location>
        <begin position="23"/>
        <end position="359"/>
    </location>
</feature>
<evidence type="ECO:0000256" key="7">
    <source>
        <dbReference type="ARBA" id="ARBA00023049"/>
    </source>
</evidence>
<dbReference type="RefSeq" id="WP_120239820.1">
    <property type="nucleotide sequence ID" value="NZ_CANNEC010000019.1"/>
</dbReference>
<keyword evidence="2" id="KW-0645">Protease</keyword>
<keyword evidence="4 10" id="KW-0732">Signal</keyword>
<evidence type="ECO:0000259" key="11">
    <source>
        <dbReference type="Pfam" id="PF05572"/>
    </source>
</evidence>
<feature type="region of interest" description="Disordered" evidence="9">
    <location>
        <begin position="99"/>
        <end position="120"/>
    </location>
</feature>
<accession>A0A419X2L7</accession>
<feature type="signal peptide" evidence="10">
    <location>
        <begin position="1"/>
        <end position="22"/>
    </location>
</feature>
<evidence type="ECO:0000256" key="4">
    <source>
        <dbReference type="ARBA" id="ARBA00022729"/>
    </source>
</evidence>
<sequence length="359" mass="39423">MKKLFFPLLVLGLFLASCQKESNDLKVQQTNDIAVDMSDFYVYTSETVEESTGVKAGHVHGPACKCGSMKVLNQKLKENPGLEKRMYAIEKHTRQLIAAKSANTNKGKPVKPDPDPDPVPYQGNITIPVIVNILEDPAHPITQAHIDSQIDILNEDFNDLNPNTGGVPTEFNDDIADCNITFVLAGVNRKASTKSSWGTNDAMKYASQGGIDATDPTSFLNFWVCEIGGGILGYAQFPGGALETDGVVIGSDFFGENSRGGDYGYGRTATHEVGHWLNLRHIWGDGRCRQDDFVTDTPSSDRANYGCPSYPTVHCRTNDMTMNFMDYVNDNCMYMFTNGQNDRMRALFAAGGAREGFVQ</sequence>
<dbReference type="Proteomes" id="UP000284531">
    <property type="component" value="Unassembled WGS sequence"/>
</dbReference>
<evidence type="ECO:0000313" key="13">
    <source>
        <dbReference type="Proteomes" id="UP000284531"/>
    </source>
</evidence>
<keyword evidence="3" id="KW-0479">Metal-binding</keyword>
<dbReference type="PANTHER" id="PTHR47466">
    <property type="match status" value="1"/>
</dbReference>
<dbReference type="Pfam" id="PF05572">
    <property type="entry name" value="Peptidase_M43"/>
    <property type="match status" value="1"/>
</dbReference>
<dbReference type="InterPro" id="IPR024079">
    <property type="entry name" value="MetalloPept_cat_dom_sf"/>
</dbReference>
<dbReference type="SUPFAM" id="SSF55486">
    <property type="entry name" value="Metalloproteases ('zincins'), catalytic domain"/>
    <property type="match status" value="1"/>
</dbReference>
<dbReference type="PANTHER" id="PTHR47466:SF1">
    <property type="entry name" value="METALLOPROTEASE MEP1 (AFU_ORTHOLOGUE AFUA_1G07730)-RELATED"/>
    <property type="match status" value="1"/>
</dbReference>
<evidence type="ECO:0000256" key="9">
    <source>
        <dbReference type="SAM" id="MobiDB-lite"/>
    </source>
</evidence>
<feature type="domain" description="Peptidase M43 pregnancy-associated plasma-A" evidence="11">
    <location>
        <begin position="265"/>
        <end position="347"/>
    </location>
</feature>
<evidence type="ECO:0000256" key="6">
    <source>
        <dbReference type="ARBA" id="ARBA00022833"/>
    </source>
</evidence>
<organism evidence="12 13">
    <name type="scientific">Marinifilum flexuosum</name>
    <dbReference type="NCBI Taxonomy" id="1117708"/>
    <lineage>
        <taxon>Bacteria</taxon>
        <taxon>Pseudomonadati</taxon>
        <taxon>Bacteroidota</taxon>
        <taxon>Bacteroidia</taxon>
        <taxon>Marinilabiliales</taxon>
        <taxon>Marinifilaceae</taxon>
    </lineage>
</organism>
<proteinExistence type="inferred from homology"/>
<dbReference type="GO" id="GO:0046872">
    <property type="term" value="F:metal ion binding"/>
    <property type="evidence" value="ECO:0007669"/>
    <property type="project" value="UniProtKB-KW"/>
</dbReference>
<gene>
    <name evidence="12" type="ORF">BXY64_2023</name>
</gene>
<comment type="caution">
    <text evidence="12">The sequence shown here is derived from an EMBL/GenBank/DDBJ whole genome shotgun (WGS) entry which is preliminary data.</text>
</comment>
<evidence type="ECO:0000256" key="3">
    <source>
        <dbReference type="ARBA" id="ARBA00022723"/>
    </source>
</evidence>
<dbReference type="GO" id="GO:0006508">
    <property type="term" value="P:proteolysis"/>
    <property type="evidence" value="ECO:0007669"/>
    <property type="project" value="UniProtKB-KW"/>
</dbReference>
<dbReference type="EMBL" id="RAPQ01000009">
    <property type="protein sequence ID" value="RKE01948.1"/>
    <property type="molecule type" value="Genomic_DNA"/>
</dbReference>
<dbReference type="CDD" id="cd04275">
    <property type="entry name" value="ZnMc_pappalysin_like"/>
    <property type="match status" value="1"/>
</dbReference>
<keyword evidence="6" id="KW-0862">Zinc</keyword>
<dbReference type="AlphaFoldDB" id="A0A419X2L7"/>
<keyword evidence="5" id="KW-0378">Hydrolase</keyword>
<evidence type="ECO:0000256" key="1">
    <source>
        <dbReference type="ARBA" id="ARBA00008721"/>
    </source>
</evidence>
<evidence type="ECO:0000256" key="5">
    <source>
        <dbReference type="ARBA" id="ARBA00022801"/>
    </source>
</evidence>
<evidence type="ECO:0000256" key="2">
    <source>
        <dbReference type="ARBA" id="ARBA00022670"/>
    </source>
</evidence>
<name>A0A419X2L7_9BACT</name>